<dbReference type="Proteomes" id="UP001194468">
    <property type="component" value="Unassembled WGS sequence"/>
</dbReference>
<dbReference type="AlphaFoldDB" id="A0AAD4G6G4"/>
<evidence type="ECO:0000313" key="1">
    <source>
        <dbReference type="EMBL" id="KAF8421564.1"/>
    </source>
</evidence>
<organism evidence="1 2">
    <name type="scientific">Boletus edulis BED1</name>
    <dbReference type="NCBI Taxonomy" id="1328754"/>
    <lineage>
        <taxon>Eukaryota</taxon>
        <taxon>Fungi</taxon>
        <taxon>Dikarya</taxon>
        <taxon>Basidiomycota</taxon>
        <taxon>Agaricomycotina</taxon>
        <taxon>Agaricomycetes</taxon>
        <taxon>Agaricomycetidae</taxon>
        <taxon>Boletales</taxon>
        <taxon>Boletineae</taxon>
        <taxon>Boletaceae</taxon>
        <taxon>Boletoideae</taxon>
        <taxon>Boletus</taxon>
    </lineage>
</organism>
<comment type="caution">
    <text evidence="1">The sequence shown here is derived from an EMBL/GenBank/DDBJ whole genome shotgun (WGS) entry which is preliminary data.</text>
</comment>
<reference evidence="1" key="2">
    <citation type="journal article" date="2020" name="Nat. Commun.">
        <title>Large-scale genome sequencing of mycorrhizal fungi provides insights into the early evolution of symbiotic traits.</title>
        <authorList>
            <person name="Miyauchi S."/>
            <person name="Kiss E."/>
            <person name="Kuo A."/>
            <person name="Drula E."/>
            <person name="Kohler A."/>
            <person name="Sanchez-Garcia M."/>
            <person name="Morin E."/>
            <person name="Andreopoulos B."/>
            <person name="Barry K.W."/>
            <person name="Bonito G."/>
            <person name="Buee M."/>
            <person name="Carver A."/>
            <person name="Chen C."/>
            <person name="Cichocki N."/>
            <person name="Clum A."/>
            <person name="Culley D."/>
            <person name="Crous P.W."/>
            <person name="Fauchery L."/>
            <person name="Girlanda M."/>
            <person name="Hayes R.D."/>
            <person name="Keri Z."/>
            <person name="LaButti K."/>
            <person name="Lipzen A."/>
            <person name="Lombard V."/>
            <person name="Magnuson J."/>
            <person name="Maillard F."/>
            <person name="Murat C."/>
            <person name="Nolan M."/>
            <person name="Ohm R.A."/>
            <person name="Pangilinan J."/>
            <person name="Pereira M.F."/>
            <person name="Perotto S."/>
            <person name="Peter M."/>
            <person name="Pfister S."/>
            <person name="Riley R."/>
            <person name="Sitrit Y."/>
            <person name="Stielow J.B."/>
            <person name="Szollosi G."/>
            <person name="Zifcakova L."/>
            <person name="Stursova M."/>
            <person name="Spatafora J.W."/>
            <person name="Tedersoo L."/>
            <person name="Vaario L.M."/>
            <person name="Yamada A."/>
            <person name="Yan M."/>
            <person name="Wang P."/>
            <person name="Xu J."/>
            <person name="Bruns T."/>
            <person name="Baldrian P."/>
            <person name="Vilgalys R."/>
            <person name="Dunand C."/>
            <person name="Henrissat B."/>
            <person name="Grigoriev I.V."/>
            <person name="Hibbett D."/>
            <person name="Nagy L.G."/>
            <person name="Martin F.M."/>
        </authorList>
    </citation>
    <scope>NUCLEOTIDE SEQUENCE</scope>
    <source>
        <strain evidence="1">BED1</strain>
    </source>
</reference>
<reference evidence="1" key="1">
    <citation type="submission" date="2019-10" db="EMBL/GenBank/DDBJ databases">
        <authorList>
            <consortium name="DOE Joint Genome Institute"/>
            <person name="Kuo A."/>
            <person name="Miyauchi S."/>
            <person name="Kiss E."/>
            <person name="Drula E."/>
            <person name="Kohler A."/>
            <person name="Sanchez-Garcia M."/>
            <person name="Andreopoulos B."/>
            <person name="Barry K.W."/>
            <person name="Bonito G."/>
            <person name="Buee M."/>
            <person name="Carver A."/>
            <person name="Chen C."/>
            <person name="Cichocki N."/>
            <person name="Clum A."/>
            <person name="Culley D."/>
            <person name="Crous P.W."/>
            <person name="Fauchery L."/>
            <person name="Girlanda M."/>
            <person name="Hayes R."/>
            <person name="Keri Z."/>
            <person name="LaButti K."/>
            <person name="Lipzen A."/>
            <person name="Lombard V."/>
            <person name="Magnuson J."/>
            <person name="Maillard F."/>
            <person name="Morin E."/>
            <person name="Murat C."/>
            <person name="Nolan M."/>
            <person name="Ohm R."/>
            <person name="Pangilinan J."/>
            <person name="Pereira M."/>
            <person name="Perotto S."/>
            <person name="Peter M."/>
            <person name="Riley R."/>
            <person name="Sitrit Y."/>
            <person name="Stielow B."/>
            <person name="Szollosi G."/>
            <person name="Zifcakova L."/>
            <person name="Stursova M."/>
            <person name="Spatafora J.W."/>
            <person name="Tedersoo L."/>
            <person name="Vaario L.-M."/>
            <person name="Yamada A."/>
            <person name="Yan M."/>
            <person name="Wang P."/>
            <person name="Xu J."/>
            <person name="Bruns T."/>
            <person name="Baldrian P."/>
            <person name="Vilgalys R."/>
            <person name="Henrissat B."/>
            <person name="Grigoriev I.V."/>
            <person name="Hibbett D."/>
            <person name="Nagy L.G."/>
            <person name="Martin F.M."/>
        </authorList>
    </citation>
    <scope>NUCLEOTIDE SEQUENCE</scope>
    <source>
        <strain evidence="1">BED1</strain>
    </source>
</reference>
<gene>
    <name evidence="1" type="ORF">L210DRAFT_3424175</name>
</gene>
<dbReference type="EMBL" id="WHUW01000139">
    <property type="protein sequence ID" value="KAF8421564.1"/>
    <property type="molecule type" value="Genomic_DNA"/>
</dbReference>
<proteinExistence type="predicted"/>
<evidence type="ECO:0000313" key="2">
    <source>
        <dbReference type="Proteomes" id="UP001194468"/>
    </source>
</evidence>
<sequence>MNHLIELELKLRIGQANNALHEIRLALANKDRLFRTQVRHADNYVKKTRAWSKVNSFDTALQLKVAVYRACRIALQNLGADNETL</sequence>
<keyword evidence="2" id="KW-1185">Reference proteome</keyword>
<accession>A0AAD4G6G4</accession>
<protein>
    <submittedName>
        <fullName evidence="1">Uncharacterized protein</fullName>
    </submittedName>
</protein>
<name>A0AAD4G6G4_BOLED</name>